<accession>A0A699Q367</accession>
<organism evidence="1">
    <name type="scientific">Tanacetum cinerariifolium</name>
    <name type="common">Dalmatian daisy</name>
    <name type="synonym">Chrysanthemum cinerariifolium</name>
    <dbReference type="NCBI Taxonomy" id="118510"/>
    <lineage>
        <taxon>Eukaryota</taxon>
        <taxon>Viridiplantae</taxon>
        <taxon>Streptophyta</taxon>
        <taxon>Embryophyta</taxon>
        <taxon>Tracheophyta</taxon>
        <taxon>Spermatophyta</taxon>
        <taxon>Magnoliopsida</taxon>
        <taxon>eudicotyledons</taxon>
        <taxon>Gunneridae</taxon>
        <taxon>Pentapetalae</taxon>
        <taxon>asterids</taxon>
        <taxon>campanulids</taxon>
        <taxon>Asterales</taxon>
        <taxon>Asteraceae</taxon>
        <taxon>Asteroideae</taxon>
        <taxon>Anthemideae</taxon>
        <taxon>Anthemidinae</taxon>
        <taxon>Tanacetum</taxon>
    </lineage>
</organism>
<evidence type="ECO:0000313" key="1">
    <source>
        <dbReference type="EMBL" id="GFC56878.1"/>
    </source>
</evidence>
<protein>
    <recommendedName>
        <fullName evidence="2">Synaptobrevin, longin-like domain protein</fullName>
    </recommendedName>
</protein>
<gene>
    <name evidence="1" type="ORF">Tci_828848</name>
</gene>
<evidence type="ECO:0008006" key="2">
    <source>
        <dbReference type="Google" id="ProtNLM"/>
    </source>
</evidence>
<dbReference type="EMBL" id="BKCJ010971268">
    <property type="protein sequence ID" value="GFC56878.1"/>
    <property type="molecule type" value="Genomic_DNA"/>
</dbReference>
<name>A0A699Q367_TANCI</name>
<proteinExistence type="predicted"/>
<comment type="caution">
    <text evidence="1">The sequence shown here is derived from an EMBL/GenBank/DDBJ whole genome shotgun (WGS) entry which is preliminary data.</text>
</comment>
<reference evidence="1" key="1">
    <citation type="journal article" date="2019" name="Sci. Rep.">
        <title>Draft genome of Tanacetum cinerariifolium, the natural source of mosquito coil.</title>
        <authorList>
            <person name="Yamashiro T."/>
            <person name="Shiraishi A."/>
            <person name="Satake H."/>
            <person name="Nakayama K."/>
        </authorList>
    </citation>
    <scope>NUCLEOTIDE SEQUENCE</scope>
</reference>
<feature type="non-terminal residue" evidence="1">
    <location>
        <position position="1"/>
    </location>
</feature>
<dbReference type="AlphaFoldDB" id="A0A699Q367"/>
<sequence length="146" mass="16217">TNYLTLGVVLMDSKSKTTLFEISLASLEGFGESFKQAVGTGELTVGMGDSTVSFWNTVAIKQVNDVTRLQALVDKKKVVVTEAAIREVLQLNDAEGVDCLPTEEIFTELLRMGYENPSTKLTFYKAFFSSQWKFLIHTILFSMSAK</sequence>